<name>A0A4Y5YGK6_9GAMM</name>
<dbReference type="NCBIfam" id="TIGR02550">
    <property type="entry name" value="flagell_flgL"/>
    <property type="match status" value="1"/>
</dbReference>
<dbReference type="SUPFAM" id="SSF64518">
    <property type="entry name" value="Phase 1 flagellin"/>
    <property type="match status" value="1"/>
</dbReference>
<dbReference type="EMBL" id="CP041036">
    <property type="protein sequence ID" value="QDE31941.1"/>
    <property type="molecule type" value="Genomic_DNA"/>
</dbReference>
<organism evidence="8 9">
    <name type="scientific">Shewanella polaris</name>
    <dbReference type="NCBI Taxonomy" id="2588449"/>
    <lineage>
        <taxon>Bacteria</taxon>
        <taxon>Pseudomonadati</taxon>
        <taxon>Pseudomonadota</taxon>
        <taxon>Gammaproteobacteria</taxon>
        <taxon>Alteromonadales</taxon>
        <taxon>Shewanellaceae</taxon>
        <taxon>Shewanella</taxon>
    </lineage>
</organism>
<evidence type="ECO:0000256" key="2">
    <source>
        <dbReference type="ARBA" id="ARBA00004613"/>
    </source>
</evidence>
<comment type="similarity">
    <text evidence="3">Belongs to the bacterial flagellin family.</text>
</comment>
<accession>A0A4Y5YGK6</accession>
<dbReference type="InterPro" id="IPR001029">
    <property type="entry name" value="Flagellin_N"/>
</dbReference>
<dbReference type="Pfam" id="PF00669">
    <property type="entry name" value="Flagellin_N"/>
    <property type="match status" value="1"/>
</dbReference>
<keyword evidence="9" id="KW-1185">Reference proteome</keyword>
<dbReference type="AlphaFoldDB" id="A0A4Y5YGK6"/>
<reference evidence="8 9" key="1">
    <citation type="submission" date="2019-06" db="EMBL/GenBank/DDBJ databases">
        <title>The genome of Shewanella sp. SM1901.</title>
        <authorList>
            <person name="Cha Q."/>
        </authorList>
    </citation>
    <scope>NUCLEOTIDE SEQUENCE [LARGE SCALE GENOMIC DNA]</scope>
    <source>
        <strain evidence="8 9">SM1901</strain>
    </source>
</reference>
<keyword evidence="4" id="KW-0964">Secreted</keyword>
<dbReference type="PANTHER" id="PTHR42792:SF1">
    <property type="entry name" value="FLAGELLAR HOOK-ASSOCIATED PROTEIN 3"/>
    <property type="match status" value="1"/>
</dbReference>
<dbReference type="RefSeq" id="WP_140234691.1">
    <property type="nucleotide sequence ID" value="NZ_CP041036.1"/>
</dbReference>
<evidence type="ECO:0000256" key="5">
    <source>
        <dbReference type="ARBA" id="ARBA00023143"/>
    </source>
</evidence>
<dbReference type="PANTHER" id="PTHR42792">
    <property type="entry name" value="FLAGELLIN"/>
    <property type="match status" value="1"/>
</dbReference>
<evidence type="ECO:0000256" key="4">
    <source>
        <dbReference type="ARBA" id="ARBA00022525"/>
    </source>
</evidence>
<evidence type="ECO:0000259" key="7">
    <source>
        <dbReference type="Pfam" id="PF00700"/>
    </source>
</evidence>
<sequence>MRISTGQMFQQNTNSILEKQSATNSITAQISSGKRVNTAGDDPVAAIGIDNLKQKNTLIDQFVKNIDYATNHIQQAESQLGQADTLVSSMRESVLRGINGSMTGAERQVIADDMRQSLEQLMSIANTKDESGNYIFAGNNTNDIPFAFDNNGDVVYSGDSGIRKSNVAAGVQVNTNVPGDAAFMNAPSGMGDYGVNYSSLQQGDFVVTSAKVTDSAAYVDNDYTYSFAFTDDGAGGLNVEVTDNATPTANIVYPAASFDASAPIAFNGMEINIDGEPEIGDTFSIEEVAQVSIFDTFSKVIALYESGDDAQAPAGQAELAQLLNNIDSGVNQMSQERSSTGNSLKVLQQYSDNHTDEKLINTSALSKLEDLDFASAITEFEKQQLALNAASSLFSKISSTSLFDYI</sequence>
<protein>
    <submittedName>
        <fullName evidence="8">Flagellar hook-associated protein FlgL</fullName>
    </submittedName>
</protein>
<dbReference type="GO" id="GO:0009424">
    <property type="term" value="C:bacterial-type flagellum hook"/>
    <property type="evidence" value="ECO:0007669"/>
    <property type="project" value="InterPro"/>
</dbReference>
<comment type="subcellular location">
    <subcellularLocation>
        <location evidence="1">Bacterial flagellum</location>
    </subcellularLocation>
    <subcellularLocation>
        <location evidence="2">Secreted</location>
    </subcellularLocation>
</comment>
<dbReference type="InterPro" id="IPR001492">
    <property type="entry name" value="Flagellin"/>
</dbReference>
<keyword evidence="8" id="KW-0282">Flagellum</keyword>
<dbReference type="Pfam" id="PF00700">
    <property type="entry name" value="Flagellin_C"/>
    <property type="match status" value="1"/>
</dbReference>
<evidence type="ECO:0000256" key="3">
    <source>
        <dbReference type="ARBA" id="ARBA00005709"/>
    </source>
</evidence>
<evidence type="ECO:0000313" key="8">
    <source>
        <dbReference type="EMBL" id="QDE31941.1"/>
    </source>
</evidence>
<dbReference type="Proteomes" id="UP000319809">
    <property type="component" value="Chromosome"/>
</dbReference>
<evidence type="ECO:0000313" key="9">
    <source>
        <dbReference type="Proteomes" id="UP000319809"/>
    </source>
</evidence>
<feature type="domain" description="Flagellin N-terminal" evidence="6">
    <location>
        <begin position="3"/>
        <end position="141"/>
    </location>
</feature>
<keyword evidence="5" id="KW-0975">Bacterial flagellum</keyword>
<dbReference type="GO" id="GO:0071973">
    <property type="term" value="P:bacterial-type flagellum-dependent cell motility"/>
    <property type="evidence" value="ECO:0007669"/>
    <property type="project" value="InterPro"/>
</dbReference>
<feature type="domain" description="Flagellin C-terminal" evidence="7">
    <location>
        <begin position="323"/>
        <end position="405"/>
    </location>
</feature>
<dbReference type="InterPro" id="IPR013384">
    <property type="entry name" value="Flagell_FlgL"/>
</dbReference>
<keyword evidence="8" id="KW-0969">Cilium</keyword>
<gene>
    <name evidence="8" type="primary">flgL</name>
    <name evidence="8" type="ORF">FH971_13830</name>
</gene>
<dbReference type="GO" id="GO:0005198">
    <property type="term" value="F:structural molecule activity"/>
    <property type="evidence" value="ECO:0007669"/>
    <property type="project" value="InterPro"/>
</dbReference>
<evidence type="ECO:0000259" key="6">
    <source>
        <dbReference type="Pfam" id="PF00669"/>
    </source>
</evidence>
<proteinExistence type="inferred from homology"/>
<dbReference type="KEGG" id="spol:FH971_13830"/>
<evidence type="ECO:0000256" key="1">
    <source>
        <dbReference type="ARBA" id="ARBA00004365"/>
    </source>
</evidence>
<keyword evidence="8" id="KW-0966">Cell projection</keyword>
<dbReference type="InterPro" id="IPR046358">
    <property type="entry name" value="Flagellin_C"/>
</dbReference>
<dbReference type="Gene3D" id="1.20.1330.10">
    <property type="entry name" value="f41 fragment of flagellin, N-terminal domain"/>
    <property type="match status" value="2"/>
</dbReference>
<dbReference type="GO" id="GO:0005576">
    <property type="term" value="C:extracellular region"/>
    <property type="evidence" value="ECO:0007669"/>
    <property type="project" value="UniProtKB-SubCell"/>
</dbReference>